<protein>
    <submittedName>
        <fullName evidence="9">Glycosyltransferase 87 family protein</fullName>
    </submittedName>
</protein>
<feature type="transmembrane region" description="Helical" evidence="8">
    <location>
        <begin position="319"/>
        <end position="337"/>
    </location>
</feature>
<evidence type="ECO:0000256" key="3">
    <source>
        <dbReference type="ARBA" id="ARBA00022679"/>
    </source>
</evidence>
<dbReference type="RefSeq" id="WP_311674472.1">
    <property type="nucleotide sequence ID" value="NZ_JAVREQ010000017.1"/>
</dbReference>
<comment type="caution">
    <text evidence="9">The sequence shown here is derived from an EMBL/GenBank/DDBJ whole genome shotgun (WGS) entry which is preliminary data.</text>
</comment>
<feature type="transmembrane region" description="Helical" evidence="8">
    <location>
        <begin position="164"/>
        <end position="183"/>
    </location>
</feature>
<organism evidence="9 10">
    <name type="scientific">Streptomyces hazeniae</name>
    <dbReference type="NCBI Taxonomy" id="3075538"/>
    <lineage>
        <taxon>Bacteria</taxon>
        <taxon>Bacillati</taxon>
        <taxon>Actinomycetota</taxon>
        <taxon>Actinomycetes</taxon>
        <taxon>Kitasatosporales</taxon>
        <taxon>Streptomycetaceae</taxon>
        <taxon>Streptomyces</taxon>
    </lineage>
</organism>
<gene>
    <name evidence="9" type="ORF">RM572_18525</name>
</gene>
<dbReference type="InterPro" id="IPR018584">
    <property type="entry name" value="GT87"/>
</dbReference>
<evidence type="ECO:0000256" key="2">
    <source>
        <dbReference type="ARBA" id="ARBA00022475"/>
    </source>
</evidence>
<dbReference type="Proteomes" id="UP001183414">
    <property type="component" value="Unassembled WGS sequence"/>
</dbReference>
<keyword evidence="3" id="KW-0808">Transferase</keyword>
<feature type="transmembrane region" description="Helical" evidence="8">
    <location>
        <begin position="407"/>
        <end position="428"/>
    </location>
</feature>
<evidence type="ECO:0000313" key="9">
    <source>
        <dbReference type="EMBL" id="MDT0380751.1"/>
    </source>
</evidence>
<dbReference type="EMBL" id="JAVREQ010000017">
    <property type="protein sequence ID" value="MDT0380751.1"/>
    <property type="molecule type" value="Genomic_DNA"/>
</dbReference>
<dbReference type="Pfam" id="PF09594">
    <property type="entry name" value="GT87"/>
    <property type="match status" value="1"/>
</dbReference>
<evidence type="ECO:0000256" key="7">
    <source>
        <dbReference type="ARBA" id="ARBA00024033"/>
    </source>
</evidence>
<sequence>MSRHPDTAGAGGGPALDTVLSRRPALVAGLSAALFVVLAWLHWRETGYVVMSGFFDLSVYRAGAQALLDGVPLYQGGLGPDGTWSFTYPPFAALLFLPLAVVPVAVAQALVFPAGVVLLAASVHLTLRHAGGPLAPGGRRTAGGAGLVVAFTALLLWLEPVSWTLYLGQVNLLLMLLVLADLAGGGAGPGERDGRWRRRLRGVGVGVATGIKLTPALFIVHLLLTRRYREAATATGTAAVTALIGLAAAPGDSLDYWGGTFLRSERLGEVASPMNQSMNGLLARATGIADPPLVLWLAVAVPTAVLGLGLAALVHRRGLPLLGVLLCGLTTAAVSPVSWSHHWVWFAPLAVYTVVRLRPAARGRVALALGCAFLLVFAWPLHFLTGHRMDAPPLGLVALPPRYGLEVLYGNLYLLLFAAVLAATAASLRAAPARTAAGSHSGTKT</sequence>
<evidence type="ECO:0000256" key="5">
    <source>
        <dbReference type="ARBA" id="ARBA00022989"/>
    </source>
</evidence>
<evidence type="ECO:0000256" key="1">
    <source>
        <dbReference type="ARBA" id="ARBA00004651"/>
    </source>
</evidence>
<proteinExistence type="inferred from homology"/>
<feature type="transmembrane region" description="Helical" evidence="8">
    <location>
        <begin position="343"/>
        <end position="359"/>
    </location>
</feature>
<keyword evidence="4 8" id="KW-0812">Transmembrane</keyword>
<feature type="transmembrane region" description="Helical" evidence="8">
    <location>
        <begin position="25"/>
        <end position="43"/>
    </location>
</feature>
<keyword evidence="2" id="KW-1003">Cell membrane</keyword>
<keyword evidence="5 8" id="KW-1133">Transmembrane helix</keyword>
<comment type="subcellular location">
    <subcellularLocation>
        <location evidence="1">Cell membrane</location>
        <topology evidence="1">Multi-pass membrane protein</topology>
    </subcellularLocation>
</comment>
<evidence type="ECO:0000256" key="4">
    <source>
        <dbReference type="ARBA" id="ARBA00022692"/>
    </source>
</evidence>
<keyword evidence="10" id="KW-1185">Reference proteome</keyword>
<feature type="transmembrane region" description="Helical" evidence="8">
    <location>
        <begin position="293"/>
        <end position="314"/>
    </location>
</feature>
<feature type="transmembrane region" description="Helical" evidence="8">
    <location>
        <begin position="91"/>
        <end position="120"/>
    </location>
</feature>
<feature type="transmembrane region" description="Helical" evidence="8">
    <location>
        <begin position="141"/>
        <end position="158"/>
    </location>
</feature>
<comment type="similarity">
    <text evidence="7">Belongs to the glycosyltransferase 87 family.</text>
</comment>
<evidence type="ECO:0000256" key="8">
    <source>
        <dbReference type="SAM" id="Phobius"/>
    </source>
</evidence>
<keyword evidence="6 8" id="KW-0472">Membrane</keyword>
<evidence type="ECO:0000313" key="10">
    <source>
        <dbReference type="Proteomes" id="UP001183414"/>
    </source>
</evidence>
<name>A0ABU2NVY2_9ACTN</name>
<accession>A0ABU2NVY2</accession>
<feature type="transmembrane region" description="Helical" evidence="8">
    <location>
        <begin position="203"/>
        <end position="224"/>
    </location>
</feature>
<evidence type="ECO:0000256" key="6">
    <source>
        <dbReference type="ARBA" id="ARBA00023136"/>
    </source>
</evidence>
<feature type="transmembrane region" description="Helical" evidence="8">
    <location>
        <begin position="366"/>
        <end position="387"/>
    </location>
</feature>
<reference evidence="10" key="1">
    <citation type="submission" date="2023-07" db="EMBL/GenBank/DDBJ databases">
        <title>30 novel species of actinomycetes from the DSMZ collection.</title>
        <authorList>
            <person name="Nouioui I."/>
        </authorList>
    </citation>
    <scope>NUCLEOTIDE SEQUENCE [LARGE SCALE GENOMIC DNA]</scope>
    <source>
        <strain evidence="10">DSM 42041</strain>
    </source>
</reference>